<dbReference type="RefSeq" id="WP_147389490.1">
    <property type="nucleotide sequence ID" value="NZ_AQHF01000021.1"/>
</dbReference>
<evidence type="ECO:0000256" key="3">
    <source>
        <dbReference type="ARBA" id="ARBA00061607"/>
    </source>
</evidence>
<dbReference type="InterPro" id="IPR041628">
    <property type="entry name" value="ChlI/MoxR_AAA_lid"/>
</dbReference>
<dbReference type="SUPFAM" id="SSF52540">
    <property type="entry name" value="P-loop containing nucleoside triphosphate hydrolases"/>
    <property type="match status" value="1"/>
</dbReference>
<keyword evidence="1" id="KW-0547">Nucleotide-binding</keyword>
<evidence type="ECO:0000256" key="1">
    <source>
        <dbReference type="ARBA" id="ARBA00022741"/>
    </source>
</evidence>
<dbReference type="PIRSF" id="PIRSF002849">
    <property type="entry name" value="AAA_ATPase_chaperone_MoxR_prd"/>
    <property type="match status" value="1"/>
</dbReference>
<comment type="caution">
    <text evidence="6">The sequence shown here is derived from an EMBL/GenBank/DDBJ whole genome shotgun (WGS) entry which is preliminary data.</text>
</comment>
<feature type="domain" description="ATPase AAA-3" evidence="4">
    <location>
        <begin position="35"/>
        <end position="165"/>
    </location>
</feature>
<dbReference type="GO" id="GO:0016887">
    <property type="term" value="F:ATP hydrolysis activity"/>
    <property type="evidence" value="ECO:0007669"/>
    <property type="project" value="InterPro"/>
</dbReference>
<evidence type="ECO:0000313" key="6">
    <source>
        <dbReference type="EMBL" id="MBE0346403.1"/>
    </source>
</evidence>
<evidence type="ECO:0000256" key="2">
    <source>
        <dbReference type="ARBA" id="ARBA00022840"/>
    </source>
</evidence>
<evidence type="ECO:0000313" key="7">
    <source>
        <dbReference type="Proteomes" id="UP000660708"/>
    </source>
</evidence>
<dbReference type="Gene3D" id="1.10.8.80">
    <property type="entry name" value="Magnesium chelatase subunit I, C-Terminal domain"/>
    <property type="match status" value="1"/>
</dbReference>
<comment type="similarity">
    <text evidence="3">Belongs to the MoxR family.</text>
</comment>
<dbReference type="Pfam" id="PF07726">
    <property type="entry name" value="AAA_3"/>
    <property type="match status" value="1"/>
</dbReference>
<dbReference type="Gene3D" id="3.40.50.300">
    <property type="entry name" value="P-loop containing nucleotide triphosphate hydrolases"/>
    <property type="match status" value="1"/>
</dbReference>
<sequence length="301" mass="33202">MNQVINDVIDSLSAVILEKPEQIKLAICSLLCRGHLLIEDLPGMGKTTLSHSLADVLGLNYRRVQFTSDLLPSDITGTSIFNREQQSFEFHPGPVFTQVLLADEINRASPKTQSALLESMEEHQVTIDGESHKLPSPFFVIATQNPQHQSGTYPLPESQLDRFFMRISLGYPSEAAEAQLIHQAGIPRASVKTQQVIDSDALLKFQQKIPLITLSDAVVSYILRLITYTRSSGMFSDPLSPRASIALASASRAYAFINGRDFVIPDDVQAVFTSVCAHRLGVTSTNEAQLKLQIFDNVPVH</sequence>
<evidence type="ECO:0000259" key="5">
    <source>
        <dbReference type="Pfam" id="PF17863"/>
    </source>
</evidence>
<dbReference type="InterPro" id="IPR011703">
    <property type="entry name" value="ATPase_AAA-3"/>
</dbReference>
<protein>
    <submittedName>
        <fullName evidence="6">MoxR-like ATPase</fullName>
    </submittedName>
</protein>
<reference evidence="6 7" key="1">
    <citation type="submission" date="2015-06" db="EMBL/GenBank/DDBJ databases">
        <title>Genome sequence of Pseudoalteromonas peptidolytica.</title>
        <authorList>
            <person name="Xie B.-B."/>
            <person name="Rong J.-C."/>
            <person name="Qin Q.-L."/>
            <person name="Zhang Y.-Z."/>
        </authorList>
    </citation>
    <scope>NUCLEOTIDE SEQUENCE [LARGE SCALE GENOMIC DNA]</scope>
    <source>
        <strain evidence="6 7">F12-50-A1</strain>
    </source>
</reference>
<evidence type="ECO:0000259" key="4">
    <source>
        <dbReference type="Pfam" id="PF07726"/>
    </source>
</evidence>
<dbReference type="GO" id="GO:0005524">
    <property type="term" value="F:ATP binding"/>
    <property type="evidence" value="ECO:0007669"/>
    <property type="project" value="UniProtKB-KW"/>
</dbReference>
<dbReference type="InterPro" id="IPR050764">
    <property type="entry name" value="CbbQ/NirQ/NorQ/GpvN"/>
</dbReference>
<dbReference type="PANTHER" id="PTHR42759">
    <property type="entry name" value="MOXR FAMILY PROTEIN"/>
    <property type="match status" value="1"/>
</dbReference>
<name>A0A8I0MVS9_9GAMM</name>
<accession>A0A8I0MVS9</accession>
<gene>
    <name evidence="6" type="primary">moxR</name>
    <name evidence="6" type="ORF">PPEP_a3614</name>
</gene>
<dbReference type="Proteomes" id="UP000660708">
    <property type="component" value="Unassembled WGS sequence"/>
</dbReference>
<feature type="domain" description="ChlI/MoxR AAA lid" evidence="5">
    <location>
        <begin position="239"/>
        <end position="283"/>
    </location>
</feature>
<dbReference type="InterPro" id="IPR027417">
    <property type="entry name" value="P-loop_NTPase"/>
</dbReference>
<dbReference type="CDD" id="cd00009">
    <property type="entry name" value="AAA"/>
    <property type="match status" value="1"/>
</dbReference>
<dbReference type="FunFam" id="3.40.50.300:FF:000640">
    <property type="entry name" value="MoxR family ATPase"/>
    <property type="match status" value="1"/>
</dbReference>
<dbReference type="AlphaFoldDB" id="A0A8I0MVS9"/>
<proteinExistence type="inferred from homology"/>
<keyword evidence="2" id="KW-0067">ATP-binding</keyword>
<dbReference type="PANTHER" id="PTHR42759:SF5">
    <property type="entry name" value="METHANOL DEHYDROGENASE REGULATOR"/>
    <property type="match status" value="1"/>
</dbReference>
<dbReference type="EMBL" id="AQHF01000021">
    <property type="protein sequence ID" value="MBE0346403.1"/>
    <property type="molecule type" value="Genomic_DNA"/>
</dbReference>
<dbReference type="Pfam" id="PF17863">
    <property type="entry name" value="AAA_lid_2"/>
    <property type="match status" value="1"/>
</dbReference>
<organism evidence="6 7">
    <name type="scientific">Pseudoalteromonas peptidolytica F12-50-A1</name>
    <dbReference type="NCBI Taxonomy" id="1315280"/>
    <lineage>
        <taxon>Bacteria</taxon>
        <taxon>Pseudomonadati</taxon>
        <taxon>Pseudomonadota</taxon>
        <taxon>Gammaproteobacteria</taxon>
        <taxon>Alteromonadales</taxon>
        <taxon>Pseudoalteromonadaceae</taxon>
        <taxon>Pseudoalteromonas</taxon>
    </lineage>
</organism>
<keyword evidence="7" id="KW-1185">Reference proteome</keyword>